<feature type="domain" description="DUF402" evidence="2">
    <location>
        <begin position="65"/>
        <end position="190"/>
    </location>
</feature>
<dbReference type="RefSeq" id="WP_073482407.1">
    <property type="nucleotide sequence ID" value="NZ_FQVN01000003.1"/>
</dbReference>
<accession>A0A1M5BTR0</accession>
<dbReference type="AlphaFoldDB" id="A0A1M5BTR0"/>
<organism evidence="3 4">
    <name type="scientific">Streptoalloteichus hindustanus</name>
    <dbReference type="NCBI Taxonomy" id="2017"/>
    <lineage>
        <taxon>Bacteria</taxon>
        <taxon>Bacillati</taxon>
        <taxon>Actinomycetota</taxon>
        <taxon>Actinomycetes</taxon>
        <taxon>Pseudonocardiales</taxon>
        <taxon>Pseudonocardiaceae</taxon>
        <taxon>Streptoalloteichus</taxon>
    </lineage>
</organism>
<dbReference type="Pfam" id="PF04167">
    <property type="entry name" value="DUF402"/>
    <property type="match status" value="1"/>
</dbReference>
<dbReference type="STRING" id="2017.SAMN05444320_103725"/>
<dbReference type="EMBL" id="FQVN01000003">
    <property type="protein sequence ID" value="SHF45800.1"/>
    <property type="molecule type" value="Genomic_DNA"/>
</dbReference>
<dbReference type="InterPro" id="IPR050212">
    <property type="entry name" value="Ntdp-like"/>
</dbReference>
<evidence type="ECO:0000256" key="1">
    <source>
        <dbReference type="ARBA" id="ARBA00022801"/>
    </source>
</evidence>
<gene>
    <name evidence="3" type="ORF">SAMN05444320_103725</name>
</gene>
<dbReference type="InterPro" id="IPR035930">
    <property type="entry name" value="FomD-like_sf"/>
</dbReference>
<dbReference type="Proteomes" id="UP000184501">
    <property type="component" value="Unassembled WGS sequence"/>
</dbReference>
<protein>
    <recommendedName>
        <fullName evidence="2">DUF402 domain-containing protein</fullName>
    </recommendedName>
</protein>
<evidence type="ECO:0000313" key="4">
    <source>
        <dbReference type="Proteomes" id="UP000184501"/>
    </source>
</evidence>
<evidence type="ECO:0000259" key="2">
    <source>
        <dbReference type="Pfam" id="PF04167"/>
    </source>
</evidence>
<dbReference type="Gene3D" id="2.40.380.10">
    <property type="entry name" value="FomD-like"/>
    <property type="match status" value="1"/>
</dbReference>
<proteinExistence type="predicted"/>
<name>A0A1M5BTR0_STRHI</name>
<dbReference type="GO" id="GO:0016787">
    <property type="term" value="F:hydrolase activity"/>
    <property type="evidence" value="ECO:0007669"/>
    <property type="project" value="UniProtKB-KW"/>
</dbReference>
<dbReference type="OrthoDB" id="3815685at2"/>
<evidence type="ECO:0000313" key="3">
    <source>
        <dbReference type="EMBL" id="SHF45800.1"/>
    </source>
</evidence>
<sequence>MSRETTTPAGGPTWRPGDEVLYRLPRLDDPLGPIHPARVVADDGRELVCWVPGGTEVVAMRLPDGKQQRDVPLHERFTTPRRAVRSQWFGGGTLRLVFEERWSSVWWFFEPDGTFRNWYVNLEIPLGRDATGVRRVDGALDVAVAPDGRWEWKDEDEAEAIVDAGLVSRAQMGLLRAEGERMIALAEAARYPFDGTWCDFRPDPAWPVPTLPEGLVPDVRTG</sequence>
<dbReference type="PANTHER" id="PTHR39159">
    <property type="match status" value="1"/>
</dbReference>
<dbReference type="PANTHER" id="PTHR39159:SF1">
    <property type="entry name" value="UPF0374 PROTEIN YGAC"/>
    <property type="match status" value="1"/>
</dbReference>
<reference evidence="3 4" key="1">
    <citation type="submission" date="2016-11" db="EMBL/GenBank/DDBJ databases">
        <authorList>
            <person name="Jaros S."/>
            <person name="Januszkiewicz K."/>
            <person name="Wedrychowicz H."/>
        </authorList>
    </citation>
    <scope>NUCLEOTIDE SEQUENCE [LARGE SCALE GENOMIC DNA]</scope>
    <source>
        <strain evidence="3 4">DSM 44523</strain>
    </source>
</reference>
<dbReference type="InterPro" id="IPR007295">
    <property type="entry name" value="DUF402"/>
</dbReference>
<keyword evidence="1" id="KW-0378">Hydrolase</keyword>
<keyword evidence="4" id="KW-1185">Reference proteome</keyword>
<dbReference type="SUPFAM" id="SSF159234">
    <property type="entry name" value="FomD-like"/>
    <property type="match status" value="1"/>
</dbReference>